<proteinExistence type="inferred from homology"/>
<evidence type="ECO:0000256" key="5">
    <source>
        <dbReference type="ARBA" id="ARBA00022833"/>
    </source>
</evidence>
<dbReference type="Pfam" id="PF13909">
    <property type="entry name" value="zf-H2C2_5"/>
    <property type="match status" value="2"/>
</dbReference>
<keyword evidence="5" id="KW-0862">Zinc</keyword>
<evidence type="ECO:0000256" key="4">
    <source>
        <dbReference type="ARBA" id="ARBA00022771"/>
    </source>
</evidence>
<dbReference type="EnsemblMetazoa" id="RPRC015268-RA">
    <property type="protein sequence ID" value="RPRC015268-PA"/>
    <property type="gene ID" value="RPRC015268"/>
</dbReference>
<feature type="domain" description="C2H2-type" evidence="9">
    <location>
        <begin position="164"/>
        <end position="189"/>
    </location>
</feature>
<evidence type="ECO:0000256" key="8">
    <source>
        <dbReference type="ARBA" id="ARBA00037948"/>
    </source>
</evidence>
<keyword evidence="3" id="KW-0677">Repeat</keyword>
<dbReference type="GO" id="GO:0000978">
    <property type="term" value="F:RNA polymerase II cis-regulatory region sequence-specific DNA binding"/>
    <property type="evidence" value="ECO:0007669"/>
    <property type="project" value="TreeGrafter"/>
</dbReference>
<keyword evidence="6" id="KW-0238">DNA-binding</keyword>
<accession>T1IG49</accession>
<keyword evidence="11" id="KW-1185">Reference proteome</keyword>
<dbReference type="VEuPathDB" id="VectorBase:RPRC015268"/>
<evidence type="ECO:0000256" key="6">
    <source>
        <dbReference type="ARBA" id="ARBA00023125"/>
    </source>
</evidence>
<dbReference type="eggNOG" id="KOG1721">
    <property type="taxonomic scope" value="Eukaryota"/>
</dbReference>
<evidence type="ECO:0000256" key="1">
    <source>
        <dbReference type="ARBA" id="ARBA00004123"/>
    </source>
</evidence>
<dbReference type="InterPro" id="IPR036236">
    <property type="entry name" value="Znf_C2H2_sf"/>
</dbReference>
<dbReference type="GO" id="GO:0008270">
    <property type="term" value="F:zinc ion binding"/>
    <property type="evidence" value="ECO:0007669"/>
    <property type="project" value="UniProtKB-KW"/>
</dbReference>
<comment type="similarity">
    <text evidence="8">Belongs to the snail C2H2-type zinc-finger protein family.</text>
</comment>
<dbReference type="GO" id="GO:0000981">
    <property type="term" value="F:DNA-binding transcription factor activity, RNA polymerase II-specific"/>
    <property type="evidence" value="ECO:0007669"/>
    <property type="project" value="TreeGrafter"/>
</dbReference>
<dbReference type="AlphaFoldDB" id="T1IG49"/>
<dbReference type="PROSITE" id="PS50157">
    <property type="entry name" value="ZINC_FINGER_C2H2_2"/>
    <property type="match status" value="2"/>
</dbReference>
<evidence type="ECO:0000313" key="10">
    <source>
        <dbReference type="EnsemblMetazoa" id="RPRC015268-PA"/>
    </source>
</evidence>
<dbReference type="Gene3D" id="3.30.160.60">
    <property type="entry name" value="Classic Zinc Finger"/>
    <property type="match status" value="2"/>
</dbReference>
<dbReference type="PANTHER" id="PTHR24388">
    <property type="entry name" value="ZINC FINGER PROTEIN"/>
    <property type="match status" value="1"/>
</dbReference>
<dbReference type="HOGENOM" id="CLU_1437870_0_0_1"/>
<dbReference type="OMA" id="CCECDYV"/>
<evidence type="ECO:0000259" key="9">
    <source>
        <dbReference type="PROSITE" id="PS50157"/>
    </source>
</evidence>
<dbReference type="Proteomes" id="UP000015103">
    <property type="component" value="Unassembled WGS sequence"/>
</dbReference>
<keyword evidence="4" id="KW-0863">Zinc-finger</keyword>
<dbReference type="InterPro" id="IPR013087">
    <property type="entry name" value="Znf_C2H2_type"/>
</dbReference>
<evidence type="ECO:0000313" key="11">
    <source>
        <dbReference type="Proteomes" id="UP000015103"/>
    </source>
</evidence>
<evidence type="ECO:0000256" key="7">
    <source>
        <dbReference type="ARBA" id="ARBA00023242"/>
    </source>
</evidence>
<name>T1IG49_RHOPR</name>
<dbReference type="STRING" id="13249.T1IG49"/>
<evidence type="ECO:0000256" key="2">
    <source>
        <dbReference type="ARBA" id="ARBA00022723"/>
    </source>
</evidence>
<dbReference type="SUPFAM" id="SSF57667">
    <property type="entry name" value="beta-beta-alpha zinc fingers"/>
    <property type="match status" value="1"/>
</dbReference>
<comment type="subcellular location">
    <subcellularLocation>
        <location evidence="1">Nucleus</location>
    </subcellularLocation>
</comment>
<keyword evidence="7" id="KW-0539">Nucleus</keyword>
<dbReference type="InterPro" id="IPR050527">
    <property type="entry name" value="Snail/Krueppel_Znf"/>
</dbReference>
<feature type="domain" description="C2H2-type" evidence="9">
    <location>
        <begin position="107"/>
        <end position="134"/>
    </location>
</feature>
<reference evidence="10" key="1">
    <citation type="submission" date="2015-05" db="UniProtKB">
        <authorList>
            <consortium name="EnsemblMetazoa"/>
        </authorList>
    </citation>
    <scope>IDENTIFICATION</scope>
</reference>
<dbReference type="EMBL" id="ACPB03002682">
    <property type="status" value="NOT_ANNOTATED_CDS"/>
    <property type="molecule type" value="Genomic_DNA"/>
</dbReference>
<dbReference type="InParanoid" id="T1IG49"/>
<dbReference type="SMART" id="SM00355">
    <property type="entry name" value="ZnF_C2H2"/>
    <property type="match status" value="3"/>
</dbReference>
<organism evidence="10 11">
    <name type="scientific">Rhodnius prolixus</name>
    <name type="common">Triatomid bug</name>
    <dbReference type="NCBI Taxonomy" id="13249"/>
    <lineage>
        <taxon>Eukaryota</taxon>
        <taxon>Metazoa</taxon>
        <taxon>Ecdysozoa</taxon>
        <taxon>Arthropoda</taxon>
        <taxon>Hexapoda</taxon>
        <taxon>Insecta</taxon>
        <taxon>Pterygota</taxon>
        <taxon>Neoptera</taxon>
        <taxon>Paraneoptera</taxon>
        <taxon>Hemiptera</taxon>
        <taxon>Heteroptera</taxon>
        <taxon>Panheteroptera</taxon>
        <taxon>Cimicomorpha</taxon>
        <taxon>Reduviidae</taxon>
        <taxon>Triatominae</taxon>
        <taxon>Rhodnius</taxon>
    </lineage>
</organism>
<protein>
    <recommendedName>
        <fullName evidence="9">C2H2-type domain-containing protein</fullName>
    </recommendedName>
</protein>
<evidence type="ECO:0000256" key="3">
    <source>
        <dbReference type="ARBA" id="ARBA00022737"/>
    </source>
</evidence>
<dbReference type="PANTHER" id="PTHR24388:SF54">
    <property type="entry name" value="PROTEIN ESCARGOT"/>
    <property type="match status" value="1"/>
</dbReference>
<sequence length="189" mass="21530">MEKEATVVYKRERSPIHNKDTFYLPHKKGGEDFLYIHIDDPPLDLSRRNRRVEEEVQEDVVAVDSPVILTSSDFSSAYKGFSHTITTATVGRKGATPAVGPGAAKMYKCCECDYVSKRSYDVRRHMKTHGNTRPYGCPQCAHTARDAGSLRSHMLQRHGNLDQYVCPRCDYSSNRQADLARHIRTYHEP</sequence>
<keyword evidence="2" id="KW-0479">Metal-binding</keyword>
<dbReference type="GO" id="GO:0005634">
    <property type="term" value="C:nucleus"/>
    <property type="evidence" value="ECO:0007669"/>
    <property type="project" value="UniProtKB-SubCell"/>
</dbReference>